<protein>
    <submittedName>
        <fullName evidence="1">Uncharacterized protein</fullName>
    </submittedName>
</protein>
<keyword evidence="2" id="KW-1185">Reference proteome</keyword>
<evidence type="ECO:0000313" key="1">
    <source>
        <dbReference type="EMBL" id="KRY11274.1"/>
    </source>
</evidence>
<gene>
    <name evidence="1" type="ORF">T01_4873</name>
</gene>
<proteinExistence type="predicted"/>
<comment type="caution">
    <text evidence="1">The sequence shown here is derived from an EMBL/GenBank/DDBJ whole genome shotgun (WGS) entry which is preliminary data.</text>
</comment>
<sequence length="60" mass="6465">MTFSRFSVEPIVPTFQANKLPVVPASSRCSGIGMRFRNAGVQEVWGSALPDVCTLRLAPA</sequence>
<dbReference type="EMBL" id="JYDH01002442">
    <property type="protein sequence ID" value="KRY11274.1"/>
    <property type="molecule type" value="Genomic_DNA"/>
</dbReference>
<dbReference type="Proteomes" id="UP000054776">
    <property type="component" value="Unassembled WGS sequence"/>
</dbReference>
<name>A0A0V0ZGQ6_TRISP</name>
<organism evidence="1 2">
    <name type="scientific">Trichinella spiralis</name>
    <name type="common">Trichina worm</name>
    <dbReference type="NCBI Taxonomy" id="6334"/>
    <lineage>
        <taxon>Eukaryota</taxon>
        <taxon>Metazoa</taxon>
        <taxon>Ecdysozoa</taxon>
        <taxon>Nematoda</taxon>
        <taxon>Enoplea</taxon>
        <taxon>Dorylaimia</taxon>
        <taxon>Trichinellida</taxon>
        <taxon>Trichinellidae</taxon>
        <taxon>Trichinella</taxon>
    </lineage>
</organism>
<reference evidence="1 2" key="1">
    <citation type="submission" date="2015-01" db="EMBL/GenBank/DDBJ databases">
        <title>Evolution of Trichinella species and genotypes.</title>
        <authorList>
            <person name="Korhonen P.K."/>
            <person name="Edoardo P."/>
            <person name="Giuseppe L.R."/>
            <person name="Gasser R.B."/>
        </authorList>
    </citation>
    <scope>NUCLEOTIDE SEQUENCE [LARGE SCALE GENOMIC DNA]</scope>
    <source>
        <strain evidence="1">ISS3</strain>
    </source>
</reference>
<evidence type="ECO:0000313" key="2">
    <source>
        <dbReference type="Proteomes" id="UP000054776"/>
    </source>
</evidence>
<accession>A0A0V0ZGQ6</accession>
<dbReference type="InParanoid" id="A0A0V0ZGQ6"/>
<dbReference type="AlphaFoldDB" id="A0A0V0ZGQ6"/>